<organism evidence="11 12">
    <name type="scientific">Monoraphidium neglectum</name>
    <dbReference type="NCBI Taxonomy" id="145388"/>
    <lineage>
        <taxon>Eukaryota</taxon>
        <taxon>Viridiplantae</taxon>
        <taxon>Chlorophyta</taxon>
        <taxon>core chlorophytes</taxon>
        <taxon>Chlorophyceae</taxon>
        <taxon>CS clade</taxon>
        <taxon>Sphaeropleales</taxon>
        <taxon>Selenastraceae</taxon>
        <taxon>Monoraphidium</taxon>
    </lineage>
</organism>
<evidence type="ECO:0000256" key="7">
    <source>
        <dbReference type="ARBA" id="ARBA00025628"/>
    </source>
</evidence>
<comment type="similarity">
    <text evidence="2 10">Belongs to the ALAD family.</text>
</comment>
<dbReference type="EMBL" id="KK102086">
    <property type="protein sequence ID" value="KIY98724.1"/>
    <property type="molecule type" value="Genomic_DNA"/>
</dbReference>
<accession>A0A0D2M5I5</accession>
<evidence type="ECO:0000256" key="10">
    <source>
        <dbReference type="RuleBase" id="RU004161"/>
    </source>
</evidence>
<evidence type="ECO:0000256" key="3">
    <source>
        <dbReference type="ARBA" id="ARBA00023133"/>
    </source>
</evidence>
<dbReference type="GO" id="GO:0004655">
    <property type="term" value="F:porphobilinogen synthase activity"/>
    <property type="evidence" value="ECO:0007669"/>
    <property type="project" value="UniProtKB-EC"/>
</dbReference>
<dbReference type="PRINTS" id="PR00144">
    <property type="entry name" value="DALDHYDRTASE"/>
</dbReference>
<gene>
    <name evidence="11" type="ORF">MNEG_9239</name>
</gene>
<dbReference type="KEGG" id="mng:MNEG_9239"/>
<dbReference type="GO" id="GO:0015995">
    <property type="term" value="P:chlorophyll biosynthetic process"/>
    <property type="evidence" value="ECO:0007669"/>
    <property type="project" value="UniProtKB-KW"/>
</dbReference>
<name>A0A0D2M5I5_9CHLO</name>
<dbReference type="PROSITE" id="PS00169">
    <property type="entry name" value="D_ALA_DEHYDRATASE"/>
    <property type="match status" value="1"/>
</dbReference>
<dbReference type="GO" id="GO:0005829">
    <property type="term" value="C:cytosol"/>
    <property type="evidence" value="ECO:0007669"/>
    <property type="project" value="TreeGrafter"/>
</dbReference>
<evidence type="ECO:0000256" key="5">
    <source>
        <dbReference type="ARBA" id="ARBA00023239"/>
    </source>
</evidence>
<comment type="subunit">
    <text evidence="9">Homooctamer.</text>
</comment>
<reference evidence="11 12" key="1">
    <citation type="journal article" date="2013" name="BMC Genomics">
        <title>Reconstruction of the lipid metabolism for the microalga Monoraphidium neglectum from its genome sequence reveals characteristics suitable for biofuel production.</title>
        <authorList>
            <person name="Bogen C."/>
            <person name="Al-Dilaimi A."/>
            <person name="Albersmeier A."/>
            <person name="Wichmann J."/>
            <person name="Grundmann M."/>
            <person name="Rupp O."/>
            <person name="Lauersen K.J."/>
            <person name="Blifernez-Klassen O."/>
            <person name="Kalinowski J."/>
            <person name="Goesmann A."/>
            <person name="Mussgnug J.H."/>
            <person name="Kruse O."/>
        </authorList>
    </citation>
    <scope>NUCLEOTIDE SEQUENCE [LARGE SCALE GENOMIC DNA]</scope>
    <source>
        <strain evidence="11 12">SAG 48.87</strain>
    </source>
</reference>
<dbReference type="PANTHER" id="PTHR11458">
    <property type="entry name" value="DELTA-AMINOLEVULINIC ACID DEHYDRATASE"/>
    <property type="match status" value="1"/>
</dbReference>
<dbReference type="OrthoDB" id="1530at2759"/>
<evidence type="ECO:0000313" key="11">
    <source>
        <dbReference type="EMBL" id="KIY98724.1"/>
    </source>
</evidence>
<dbReference type="GO" id="GO:0006782">
    <property type="term" value="P:protoporphyrinogen IX biosynthetic process"/>
    <property type="evidence" value="ECO:0007669"/>
    <property type="project" value="UniProtKB-UniPathway"/>
</dbReference>
<evidence type="ECO:0000256" key="4">
    <source>
        <dbReference type="ARBA" id="ARBA00023171"/>
    </source>
</evidence>
<evidence type="ECO:0000256" key="8">
    <source>
        <dbReference type="ARBA" id="ARBA00047651"/>
    </source>
</evidence>
<dbReference type="Pfam" id="PF00490">
    <property type="entry name" value="ALAD"/>
    <property type="match status" value="1"/>
</dbReference>
<evidence type="ECO:0000313" key="12">
    <source>
        <dbReference type="Proteomes" id="UP000054498"/>
    </source>
</evidence>
<keyword evidence="3" id="KW-0350">Heme biosynthesis</keyword>
<dbReference type="SMART" id="SM01004">
    <property type="entry name" value="ALAD"/>
    <property type="match status" value="1"/>
</dbReference>
<protein>
    <recommendedName>
        <fullName evidence="9">Delta-aminolevulinic acid dehydratase</fullName>
        <ecNumber evidence="9">4.2.1.24</ecNumber>
    </recommendedName>
</protein>
<dbReference type="InterPro" id="IPR013785">
    <property type="entry name" value="Aldolase_TIM"/>
</dbReference>
<keyword evidence="4" id="KW-0149">Chlorophyll biosynthesis</keyword>
<evidence type="ECO:0000256" key="6">
    <source>
        <dbReference type="ARBA" id="ARBA00023244"/>
    </source>
</evidence>
<keyword evidence="5 9" id="KW-0456">Lyase</keyword>
<dbReference type="InterPro" id="IPR001731">
    <property type="entry name" value="ALAD"/>
</dbReference>
<comment type="function">
    <text evidence="7">Catalyzes an early step in the biosynthesis of tetrapyrroles. Binds two molecules of 5-aminolevulinate per subunit, each at a distinct site, and catalyzes their condensation to form porphobilinogen.</text>
</comment>
<sequence>MDPANYREALREAALDELEGADIMMVKPGMPYLDVVRSLRDNTTLPISVYHVSGEYAMLKAAAERGWLNERDAALEALTCFRRAGADIILTYYAVQASKWLAGEK</sequence>
<keyword evidence="6 9" id="KW-0627">Porphyrin biosynthesis</keyword>
<dbReference type="Gene3D" id="3.20.20.70">
    <property type="entry name" value="Aldolase class I"/>
    <property type="match status" value="1"/>
</dbReference>
<dbReference type="SUPFAM" id="SSF51569">
    <property type="entry name" value="Aldolase"/>
    <property type="match status" value="1"/>
</dbReference>
<dbReference type="PANTHER" id="PTHR11458:SF0">
    <property type="entry name" value="DELTA-AMINOLEVULINIC ACID DEHYDRATASE"/>
    <property type="match status" value="1"/>
</dbReference>
<dbReference type="STRING" id="145388.A0A0D2M5I5"/>
<evidence type="ECO:0000256" key="1">
    <source>
        <dbReference type="ARBA" id="ARBA00004694"/>
    </source>
</evidence>
<dbReference type="RefSeq" id="XP_013897744.1">
    <property type="nucleotide sequence ID" value="XM_014042290.1"/>
</dbReference>
<dbReference type="AlphaFoldDB" id="A0A0D2M5I5"/>
<dbReference type="UniPathway" id="UPA00251">
    <property type="reaction ID" value="UER00318"/>
</dbReference>
<dbReference type="GO" id="GO:0008270">
    <property type="term" value="F:zinc ion binding"/>
    <property type="evidence" value="ECO:0007669"/>
    <property type="project" value="TreeGrafter"/>
</dbReference>
<proteinExistence type="inferred from homology"/>
<dbReference type="EC" id="4.2.1.24" evidence="9"/>
<comment type="pathway">
    <text evidence="1">Porphyrin-containing compound metabolism; protoporphyrin-IX biosynthesis; coproporphyrinogen-III from 5-aminolevulinate: step 1/4.</text>
</comment>
<keyword evidence="12" id="KW-1185">Reference proteome</keyword>
<dbReference type="Proteomes" id="UP000054498">
    <property type="component" value="Unassembled WGS sequence"/>
</dbReference>
<evidence type="ECO:0000256" key="2">
    <source>
        <dbReference type="ARBA" id="ARBA00008055"/>
    </source>
</evidence>
<evidence type="ECO:0000256" key="9">
    <source>
        <dbReference type="RuleBase" id="RU000515"/>
    </source>
</evidence>
<comment type="catalytic activity">
    <reaction evidence="8 9">
        <text>2 5-aminolevulinate = porphobilinogen + 2 H2O + H(+)</text>
        <dbReference type="Rhea" id="RHEA:24064"/>
        <dbReference type="ChEBI" id="CHEBI:15377"/>
        <dbReference type="ChEBI" id="CHEBI:15378"/>
        <dbReference type="ChEBI" id="CHEBI:58126"/>
        <dbReference type="ChEBI" id="CHEBI:356416"/>
        <dbReference type="EC" id="4.2.1.24"/>
    </reaction>
</comment>
<dbReference type="InterPro" id="IPR030656">
    <property type="entry name" value="ALAD_AS"/>
</dbReference>
<dbReference type="GeneID" id="25742114"/>